<feature type="region of interest" description="Disordered" evidence="9">
    <location>
        <begin position="865"/>
        <end position="935"/>
    </location>
</feature>
<name>A0A1L9PEX1_ASPVE</name>
<dbReference type="GO" id="GO:0008270">
    <property type="term" value="F:zinc ion binding"/>
    <property type="evidence" value="ECO:0007669"/>
    <property type="project" value="UniProtKB-KW"/>
</dbReference>
<evidence type="ECO:0000313" key="11">
    <source>
        <dbReference type="EMBL" id="OJJ00097.1"/>
    </source>
</evidence>
<evidence type="ECO:0000256" key="7">
    <source>
        <dbReference type="ARBA" id="ARBA00022786"/>
    </source>
</evidence>
<dbReference type="Gene3D" id="1.20.120.1750">
    <property type="match status" value="1"/>
</dbReference>
<dbReference type="CDD" id="cd22584">
    <property type="entry name" value="Rcat_RBR_unk"/>
    <property type="match status" value="1"/>
</dbReference>
<evidence type="ECO:0000256" key="8">
    <source>
        <dbReference type="ARBA" id="ARBA00022833"/>
    </source>
</evidence>
<dbReference type="InterPro" id="IPR031127">
    <property type="entry name" value="E3_UB_ligase_RBR"/>
</dbReference>
<feature type="compositionally biased region" description="Basic residues" evidence="9">
    <location>
        <begin position="654"/>
        <end position="665"/>
    </location>
</feature>
<dbReference type="CDD" id="cd20335">
    <property type="entry name" value="BRcat_RBR"/>
    <property type="match status" value="1"/>
</dbReference>
<keyword evidence="7" id="KW-0833">Ubl conjugation pathway</keyword>
<keyword evidence="12" id="KW-1185">Reference proteome</keyword>
<feature type="domain" description="RING-type" evidence="10">
    <location>
        <begin position="166"/>
        <end position="352"/>
    </location>
</feature>
<dbReference type="Pfam" id="PF01485">
    <property type="entry name" value="IBR"/>
    <property type="match status" value="1"/>
</dbReference>
<dbReference type="PANTHER" id="PTHR11685">
    <property type="entry name" value="RBR FAMILY RING FINGER AND IBR DOMAIN-CONTAINING"/>
    <property type="match status" value="1"/>
</dbReference>
<dbReference type="EC" id="2.3.2.31" evidence="2"/>
<feature type="compositionally biased region" description="Polar residues" evidence="9">
    <location>
        <begin position="606"/>
        <end position="615"/>
    </location>
</feature>
<organism evidence="11 12">
    <name type="scientific">Aspergillus versicolor CBS 583.65</name>
    <dbReference type="NCBI Taxonomy" id="1036611"/>
    <lineage>
        <taxon>Eukaryota</taxon>
        <taxon>Fungi</taxon>
        <taxon>Dikarya</taxon>
        <taxon>Ascomycota</taxon>
        <taxon>Pezizomycotina</taxon>
        <taxon>Eurotiomycetes</taxon>
        <taxon>Eurotiomycetidae</taxon>
        <taxon>Eurotiales</taxon>
        <taxon>Aspergillaceae</taxon>
        <taxon>Aspergillus</taxon>
        <taxon>Aspergillus subgen. Nidulantes</taxon>
    </lineage>
</organism>
<evidence type="ECO:0000256" key="3">
    <source>
        <dbReference type="ARBA" id="ARBA00022679"/>
    </source>
</evidence>
<reference evidence="12" key="1">
    <citation type="journal article" date="2017" name="Genome Biol.">
        <title>Comparative genomics reveals high biological diversity and specific adaptations in the industrially and medically important fungal genus Aspergillus.</title>
        <authorList>
            <person name="de Vries R.P."/>
            <person name="Riley R."/>
            <person name="Wiebenga A."/>
            <person name="Aguilar-Osorio G."/>
            <person name="Amillis S."/>
            <person name="Uchima C.A."/>
            <person name="Anderluh G."/>
            <person name="Asadollahi M."/>
            <person name="Askin M."/>
            <person name="Barry K."/>
            <person name="Battaglia E."/>
            <person name="Bayram O."/>
            <person name="Benocci T."/>
            <person name="Braus-Stromeyer S.A."/>
            <person name="Caldana C."/>
            <person name="Canovas D."/>
            <person name="Cerqueira G.C."/>
            <person name="Chen F."/>
            <person name="Chen W."/>
            <person name="Choi C."/>
            <person name="Clum A."/>
            <person name="Dos Santos R.A."/>
            <person name="Damasio A.R."/>
            <person name="Diallinas G."/>
            <person name="Emri T."/>
            <person name="Fekete E."/>
            <person name="Flipphi M."/>
            <person name="Freyberg S."/>
            <person name="Gallo A."/>
            <person name="Gournas C."/>
            <person name="Habgood R."/>
            <person name="Hainaut M."/>
            <person name="Harispe M.L."/>
            <person name="Henrissat B."/>
            <person name="Hilden K.S."/>
            <person name="Hope R."/>
            <person name="Hossain A."/>
            <person name="Karabika E."/>
            <person name="Karaffa L."/>
            <person name="Karanyi Z."/>
            <person name="Krasevec N."/>
            <person name="Kuo A."/>
            <person name="Kusch H."/>
            <person name="LaButti K."/>
            <person name="Lagendijk E.L."/>
            <person name="Lapidus A."/>
            <person name="Levasseur A."/>
            <person name="Lindquist E."/>
            <person name="Lipzen A."/>
            <person name="Logrieco A.F."/>
            <person name="MacCabe A."/>
            <person name="Maekelae M.R."/>
            <person name="Malavazi I."/>
            <person name="Melin P."/>
            <person name="Meyer V."/>
            <person name="Mielnichuk N."/>
            <person name="Miskei M."/>
            <person name="Molnar A.P."/>
            <person name="Mule G."/>
            <person name="Ngan C.Y."/>
            <person name="Orejas M."/>
            <person name="Orosz E."/>
            <person name="Ouedraogo J.P."/>
            <person name="Overkamp K.M."/>
            <person name="Park H.-S."/>
            <person name="Perrone G."/>
            <person name="Piumi F."/>
            <person name="Punt P.J."/>
            <person name="Ram A.F."/>
            <person name="Ramon A."/>
            <person name="Rauscher S."/>
            <person name="Record E."/>
            <person name="Riano-Pachon D.M."/>
            <person name="Robert V."/>
            <person name="Roehrig J."/>
            <person name="Ruller R."/>
            <person name="Salamov A."/>
            <person name="Salih N.S."/>
            <person name="Samson R.A."/>
            <person name="Sandor E."/>
            <person name="Sanguinetti M."/>
            <person name="Schuetze T."/>
            <person name="Sepcic K."/>
            <person name="Shelest E."/>
            <person name="Sherlock G."/>
            <person name="Sophianopoulou V."/>
            <person name="Squina F.M."/>
            <person name="Sun H."/>
            <person name="Susca A."/>
            <person name="Todd R.B."/>
            <person name="Tsang A."/>
            <person name="Unkles S.E."/>
            <person name="van de Wiele N."/>
            <person name="van Rossen-Uffink D."/>
            <person name="Oliveira J.V."/>
            <person name="Vesth T.C."/>
            <person name="Visser J."/>
            <person name="Yu J.-H."/>
            <person name="Zhou M."/>
            <person name="Andersen M.R."/>
            <person name="Archer D.B."/>
            <person name="Baker S.E."/>
            <person name="Benoit I."/>
            <person name="Brakhage A.A."/>
            <person name="Braus G.H."/>
            <person name="Fischer R."/>
            <person name="Frisvad J.C."/>
            <person name="Goldman G.H."/>
            <person name="Houbraken J."/>
            <person name="Oakley B."/>
            <person name="Pocsi I."/>
            <person name="Scazzocchio C."/>
            <person name="Seiboth B."/>
            <person name="vanKuyk P.A."/>
            <person name="Wortman J."/>
            <person name="Dyer P.S."/>
            <person name="Grigoriev I.V."/>
        </authorList>
    </citation>
    <scope>NUCLEOTIDE SEQUENCE [LARGE SCALE GENOMIC DNA]</scope>
    <source>
        <strain evidence="12">CBS 583.65</strain>
    </source>
</reference>
<feature type="compositionally biased region" description="Basic and acidic residues" evidence="9">
    <location>
        <begin position="631"/>
        <end position="641"/>
    </location>
</feature>
<evidence type="ECO:0000313" key="12">
    <source>
        <dbReference type="Proteomes" id="UP000184073"/>
    </source>
</evidence>
<keyword evidence="6" id="KW-0863">Zinc-finger</keyword>
<evidence type="ECO:0000256" key="4">
    <source>
        <dbReference type="ARBA" id="ARBA00022723"/>
    </source>
</evidence>
<feature type="region of interest" description="Disordered" evidence="9">
    <location>
        <begin position="595"/>
        <end position="669"/>
    </location>
</feature>
<evidence type="ECO:0000256" key="9">
    <source>
        <dbReference type="SAM" id="MobiDB-lite"/>
    </source>
</evidence>
<dbReference type="InterPro" id="IPR044066">
    <property type="entry name" value="TRIAD_supradom"/>
</dbReference>
<dbReference type="InterPro" id="IPR002867">
    <property type="entry name" value="IBR_dom"/>
</dbReference>
<keyword evidence="5" id="KW-0677">Repeat</keyword>
<dbReference type="InterPro" id="IPR017907">
    <property type="entry name" value="Znf_RING_CS"/>
</dbReference>
<keyword evidence="3" id="KW-0808">Transferase</keyword>
<sequence>MLLWNMDEASRNLILQLLTQDALEESNRHKGKQRAGVFTDGELAMQEWSGQLNQSSTLIQDHQMALSIANAVSEDGVAITLAAQEEDRAFADRRLAFQLAGKTPPANEQPSAHEQPLRLVGTVFSEGVASQIDAQDNFLRENRPNKRRCVAESSKTAEGRQCIAGLQAECAACNDRKPACDMIQAHCPHLFCKDCMIHLIKGALKDQSLFPPRCCCIPIPPSELKKHLDPGLARSFEEKEIESNDPYRTYCSNAHCAKYIPPPQVDGYVGTCHTCHAKTCTLCKRLAHDGPCIDEDNEIMELAKQSGWQQCPHCHHLIELNTGCNHITCRCRHEFCYLCTAKWKTCGCARWDEDRLYDRARVVAARNAERPPAQEDVREVVERIREGPCQNQHARVWRRIEALENDDDEDRDDEDADDYGFDCDICGDVLPDFIMECPNCEMQWDAGRTLKTVTCEGIQADWESLESEQSNDAIYTYDYGFYLWMARLHLVLGPMFYTILDLHYHPAHIIAAIYLLLKCQSTTVFGFMIVADEKRFLSWLSQLHEAEPVIPQSDNRPSARSIFDGVPIEKQIPDPNLNPQRLPPQARRWQQTHLELKDSGKPCLSRPTTKGTESGMSRIERNGYKRIPRAKTKEDRYEYKGKSSVKNNGNSTVRTRKSSRQKRKHTINEDFQASNVPSSRLTVLTCKLHPATNLGIFNRGKRSSPIKTHVLDQGFSETEFLSKTPIGAQANYVIQHEKANLLEYDIGIENSGQSHRETEPQPPSESIALNFDDTAIRHAPDEQAETSDSLLFCYGKEKKGPSEEPMIYSPMKQESRSAADIIAEPKTMGLLDFKMHSPKENVTENPAKVYWTLEDLKSIMQQRISSWKSEDEDSTTTSGSWLQTGSRKRKHTSSQDKKNTHGKLSKRRRTQGYGQRSEIDPSDRSTSPRTAALDPCSFTGSGIDFPFGKPLPTHAQIDYAVEGNSFQPQRPCPYRGVGFVHDEDASFIHEALDAAYEAIMRSEPDAPPNALECVPTIKTITSSNDGNVPLHAPWEWGLKDEETLSLSHIGQETLLAGQQASEMAIYTAASGHYERHRSYFGEPCASQEALLPMEKVSSMDSGQVQEWKGLEANKLDFVTIDQMKNFWRQNKLY</sequence>
<dbReference type="GeneID" id="63725468"/>
<dbReference type="AlphaFoldDB" id="A0A1L9PEX1"/>
<dbReference type="EMBL" id="KV878127">
    <property type="protein sequence ID" value="OJJ00097.1"/>
    <property type="molecule type" value="Genomic_DNA"/>
</dbReference>
<feature type="compositionally biased region" description="Polar residues" evidence="9">
    <location>
        <begin position="644"/>
        <end position="653"/>
    </location>
</feature>
<dbReference type="OrthoDB" id="9977870at2759"/>
<dbReference type="SUPFAM" id="SSF57850">
    <property type="entry name" value="RING/U-box"/>
    <property type="match status" value="1"/>
</dbReference>
<evidence type="ECO:0000256" key="6">
    <source>
        <dbReference type="ARBA" id="ARBA00022771"/>
    </source>
</evidence>
<dbReference type="GO" id="GO:0016567">
    <property type="term" value="P:protein ubiquitination"/>
    <property type="evidence" value="ECO:0007669"/>
    <property type="project" value="InterPro"/>
</dbReference>
<gene>
    <name evidence="11" type="ORF">ASPVEDRAFT_26852</name>
</gene>
<comment type="catalytic activity">
    <reaction evidence="1">
        <text>[E2 ubiquitin-conjugating enzyme]-S-ubiquitinyl-L-cysteine + [acceptor protein]-L-lysine = [E2 ubiquitin-conjugating enzyme]-L-cysteine + [acceptor protein]-N(6)-ubiquitinyl-L-lysine.</text>
        <dbReference type="EC" id="2.3.2.31"/>
    </reaction>
</comment>
<dbReference type="Proteomes" id="UP000184073">
    <property type="component" value="Unassembled WGS sequence"/>
</dbReference>
<proteinExistence type="predicted"/>
<dbReference type="PROSITE" id="PS00518">
    <property type="entry name" value="ZF_RING_1"/>
    <property type="match status" value="1"/>
</dbReference>
<keyword evidence="8" id="KW-0862">Zinc</keyword>
<evidence type="ECO:0000256" key="1">
    <source>
        <dbReference type="ARBA" id="ARBA00001798"/>
    </source>
</evidence>
<dbReference type="Pfam" id="PF22191">
    <property type="entry name" value="IBR_1"/>
    <property type="match status" value="1"/>
</dbReference>
<dbReference type="PROSITE" id="PS51873">
    <property type="entry name" value="TRIAD"/>
    <property type="match status" value="1"/>
</dbReference>
<evidence type="ECO:0000256" key="2">
    <source>
        <dbReference type="ARBA" id="ARBA00012251"/>
    </source>
</evidence>
<feature type="compositionally biased region" description="Basic residues" evidence="9">
    <location>
        <begin position="900"/>
        <end position="910"/>
    </location>
</feature>
<keyword evidence="4" id="KW-0479">Metal-binding</keyword>
<dbReference type="GO" id="GO:0061630">
    <property type="term" value="F:ubiquitin protein ligase activity"/>
    <property type="evidence" value="ECO:0007669"/>
    <property type="project" value="UniProtKB-EC"/>
</dbReference>
<dbReference type="VEuPathDB" id="FungiDB:ASPVEDRAFT_26852"/>
<dbReference type="STRING" id="1036611.A0A1L9PEX1"/>
<accession>A0A1L9PEX1</accession>
<evidence type="ECO:0000259" key="10">
    <source>
        <dbReference type="PROSITE" id="PS51873"/>
    </source>
</evidence>
<protein>
    <recommendedName>
        <fullName evidence="2">RBR-type E3 ubiquitin transferase</fullName>
        <ecNumber evidence="2">2.3.2.31</ecNumber>
    </recommendedName>
</protein>
<evidence type="ECO:0000256" key="5">
    <source>
        <dbReference type="ARBA" id="ARBA00022737"/>
    </source>
</evidence>
<dbReference type="SMART" id="SM00647">
    <property type="entry name" value="IBR"/>
    <property type="match status" value="2"/>
</dbReference>
<dbReference type="RefSeq" id="XP_040665859.1">
    <property type="nucleotide sequence ID" value="XM_040809957.1"/>
</dbReference>